<feature type="non-terminal residue" evidence="1">
    <location>
        <position position="82"/>
    </location>
</feature>
<feature type="non-terminal residue" evidence="1">
    <location>
        <position position="1"/>
    </location>
</feature>
<comment type="caution">
    <text evidence="1">The sequence shown here is derived from an EMBL/GenBank/DDBJ whole genome shotgun (WGS) entry which is preliminary data.</text>
</comment>
<dbReference type="Proteomes" id="UP000776629">
    <property type="component" value="Unassembled WGS sequence"/>
</dbReference>
<name>A0ABS2ES65_9LACO</name>
<accession>A0ABS2ES65</accession>
<dbReference type="EMBL" id="JACJJQ010000124">
    <property type="protein sequence ID" value="MBM6754911.1"/>
    <property type="molecule type" value="Genomic_DNA"/>
</dbReference>
<organism evidence="1 2">
    <name type="scientific">Limosilactobacillus alvi</name>
    <dbReference type="NCBI Taxonomy" id="990412"/>
    <lineage>
        <taxon>Bacteria</taxon>
        <taxon>Bacillati</taxon>
        <taxon>Bacillota</taxon>
        <taxon>Bacilli</taxon>
        <taxon>Lactobacillales</taxon>
        <taxon>Lactobacillaceae</taxon>
        <taxon>Limosilactobacillus</taxon>
    </lineage>
</organism>
<reference evidence="1 2" key="1">
    <citation type="journal article" date="2021" name="Sci. Rep.">
        <title>The distribution of antibiotic resistance genes in chicken gut microbiota commensals.</title>
        <authorList>
            <person name="Juricova H."/>
            <person name="Matiasovicova J."/>
            <person name="Kubasova T."/>
            <person name="Cejkova D."/>
            <person name="Rychlik I."/>
        </authorList>
    </citation>
    <scope>NUCLEOTIDE SEQUENCE [LARGE SCALE GENOMIC DNA]</scope>
    <source>
        <strain evidence="1 2">An810</strain>
    </source>
</reference>
<proteinExistence type="predicted"/>
<evidence type="ECO:0000313" key="2">
    <source>
        <dbReference type="Proteomes" id="UP000776629"/>
    </source>
</evidence>
<keyword evidence="2" id="KW-1185">Reference proteome</keyword>
<evidence type="ECO:0000313" key="1">
    <source>
        <dbReference type="EMBL" id="MBM6754911.1"/>
    </source>
</evidence>
<gene>
    <name evidence="1" type="ORF">H5993_09330</name>
</gene>
<sequence>LLTLYQSTLQWEPMIEIIDRIAELETRAEAKAKYAYTVGVITRDELKDVPQSLVRFDLALDLDPVGMLKAFEAINKLLTHQK</sequence>
<protein>
    <submittedName>
        <fullName evidence="1">Uncharacterized protein</fullName>
    </submittedName>
</protein>